<reference evidence="7 8" key="1">
    <citation type="submission" date="2022-05" db="EMBL/GenBank/DDBJ databases">
        <authorList>
            <person name="Zhou X."/>
            <person name="Li K."/>
            <person name="Man Y."/>
        </authorList>
    </citation>
    <scope>NUCLEOTIDE SEQUENCE [LARGE SCALE GENOMIC DNA]</scope>
    <source>
        <strain evidence="7 8">MS405</strain>
    </source>
</reference>
<dbReference type="InterPro" id="IPR013749">
    <property type="entry name" value="PM/HMP-P_kinase-1"/>
</dbReference>
<dbReference type="GO" id="GO:0008902">
    <property type="term" value="F:hydroxymethylpyrimidine kinase activity"/>
    <property type="evidence" value="ECO:0007669"/>
    <property type="project" value="UniProtKB-EC"/>
</dbReference>
<dbReference type="EC" id="2.7.1.49" evidence="7"/>
<dbReference type="RefSeq" id="WP_249585135.1">
    <property type="nucleotide sequence ID" value="NZ_BAAAQL010000039.1"/>
</dbReference>
<comment type="catalytic activity">
    <reaction evidence="1">
        <text>4-amino-5-hydroxymethyl-2-methylpyrimidine + ATP = 4-amino-2-methyl-5-(phosphooxymethyl)pyrimidine + ADP + H(+)</text>
        <dbReference type="Rhea" id="RHEA:23096"/>
        <dbReference type="ChEBI" id="CHEBI:15378"/>
        <dbReference type="ChEBI" id="CHEBI:16892"/>
        <dbReference type="ChEBI" id="CHEBI:30616"/>
        <dbReference type="ChEBI" id="CHEBI:58354"/>
        <dbReference type="ChEBI" id="CHEBI:456216"/>
        <dbReference type="EC" id="2.7.1.49"/>
    </reaction>
</comment>
<dbReference type="InterPro" id="IPR004399">
    <property type="entry name" value="HMP/HMP-P_kinase_dom"/>
</dbReference>
<dbReference type="NCBIfam" id="TIGR00097">
    <property type="entry name" value="HMP-P_kinase"/>
    <property type="match status" value="1"/>
</dbReference>
<evidence type="ECO:0000259" key="6">
    <source>
        <dbReference type="Pfam" id="PF08543"/>
    </source>
</evidence>
<dbReference type="CDD" id="cd01169">
    <property type="entry name" value="HMPP_kinase"/>
    <property type="match status" value="1"/>
</dbReference>
<evidence type="ECO:0000313" key="7">
    <source>
        <dbReference type="EMBL" id="UQT53637.1"/>
    </source>
</evidence>
<organism evidence="7 8">
    <name type="scientific">Streptomyces durmitorensis</name>
    <dbReference type="NCBI Taxonomy" id="319947"/>
    <lineage>
        <taxon>Bacteria</taxon>
        <taxon>Bacillati</taxon>
        <taxon>Actinomycetota</taxon>
        <taxon>Actinomycetes</taxon>
        <taxon>Kitasatosporales</taxon>
        <taxon>Streptomycetaceae</taxon>
        <taxon>Streptomyces</taxon>
    </lineage>
</organism>
<protein>
    <submittedName>
        <fullName evidence="7">Bifunctional hydroxymethylpyrimidine kinase/phosphomethylpyrimidine kinase</fullName>
        <ecNumber evidence="7">2.7.1.49</ecNumber>
        <ecNumber evidence="7">2.7.4.7</ecNumber>
    </submittedName>
</protein>
<evidence type="ECO:0000256" key="3">
    <source>
        <dbReference type="ARBA" id="ARBA00003848"/>
    </source>
</evidence>
<evidence type="ECO:0000256" key="2">
    <source>
        <dbReference type="ARBA" id="ARBA00000565"/>
    </source>
</evidence>
<dbReference type="Pfam" id="PF08543">
    <property type="entry name" value="Phos_pyr_kin"/>
    <property type="match status" value="1"/>
</dbReference>
<dbReference type="InterPro" id="IPR029056">
    <property type="entry name" value="Ribokinase-like"/>
</dbReference>
<dbReference type="EMBL" id="CP097289">
    <property type="protein sequence ID" value="UQT53637.1"/>
    <property type="molecule type" value="Genomic_DNA"/>
</dbReference>
<dbReference type="Gene3D" id="3.40.1190.20">
    <property type="match status" value="1"/>
</dbReference>
<dbReference type="GO" id="GO:0008972">
    <property type="term" value="F:phosphomethylpyrimidine kinase activity"/>
    <property type="evidence" value="ECO:0007669"/>
    <property type="project" value="UniProtKB-EC"/>
</dbReference>
<keyword evidence="5" id="KW-0784">Thiamine biosynthesis</keyword>
<dbReference type="PANTHER" id="PTHR20858:SF17">
    <property type="entry name" value="HYDROXYMETHYLPYRIMIDINE_PHOSPHOMETHYLPYRIMIDINE KINASE THI20-RELATED"/>
    <property type="match status" value="1"/>
</dbReference>
<keyword evidence="8" id="KW-1185">Reference proteome</keyword>
<feature type="domain" description="Pyridoxamine kinase/Phosphomethylpyrimidine kinase" evidence="6">
    <location>
        <begin position="14"/>
        <end position="267"/>
    </location>
</feature>
<dbReference type="PANTHER" id="PTHR20858">
    <property type="entry name" value="PHOSPHOMETHYLPYRIMIDINE KINASE"/>
    <property type="match status" value="1"/>
</dbReference>
<sequence length="274" mass="28544">MTSPPIALSIAASDPSGGAGIQADLKAFSANGAYGTAVLTALTAQNTQGVTGIHAVPPAFVTEQLDTLFADVPVDAVKIGMLADAAIATAVAEALERHRPRYVVLDPVMVSTSGHRLLEADAVTVLRDRLLPLADLITPNLPEAGDLLGTAAAKNRAEAIEQAHALLDTGARRVLLKGGHHTHDAESVDILVDATDASDSGFTELSAPRVNTRNTHGTGCTLSAAIAALRPQHDDWHTTVSAAKAYLTGALRAADTLHIGRGHGPVHHFHQYWS</sequence>
<name>A0ABY4PKK4_9ACTN</name>
<comment type="pathway">
    <text evidence="4">Cofactor biosynthesis; thiamine diphosphate biosynthesis; 4-amino-2-methyl-5-diphosphomethylpyrimidine from 5-amino-1-(5-phospho-D-ribosyl)imidazole: step 3/3.</text>
</comment>
<evidence type="ECO:0000256" key="5">
    <source>
        <dbReference type="ARBA" id="ARBA00022977"/>
    </source>
</evidence>
<accession>A0ABY4PKK4</accession>
<comment type="catalytic activity">
    <reaction evidence="2">
        <text>4-amino-2-methyl-5-(phosphooxymethyl)pyrimidine + ATP = 4-amino-2-methyl-5-(diphosphooxymethyl)pyrimidine + ADP</text>
        <dbReference type="Rhea" id="RHEA:19893"/>
        <dbReference type="ChEBI" id="CHEBI:30616"/>
        <dbReference type="ChEBI" id="CHEBI:57841"/>
        <dbReference type="ChEBI" id="CHEBI:58354"/>
        <dbReference type="ChEBI" id="CHEBI:456216"/>
        <dbReference type="EC" id="2.7.4.7"/>
    </reaction>
</comment>
<evidence type="ECO:0000313" key="8">
    <source>
        <dbReference type="Proteomes" id="UP000829992"/>
    </source>
</evidence>
<dbReference type="SUPFAM" id="SSF53613">
    <property type="entry name" value="Ribokinase-like"/>
    <property type="match status" value="1"/>
</dbReference>
<gene>
    <name evidence="7" type="primary">thiD</name>
    <name evidence="7" type="ORF">M4V62_00255</name>
</gene>
<keyword evidence="7" id="KW-0418">Kinase</keyword>
<proteinExistence type="predicted"/>
<keyword evidence="7" id="KW-0808">Transferase</keyword>
<evidence type="ECO:0000256" key="1">
    <source>
        <dbReference type="ARBA" id="ARBA00000151"/>
    </source>
</evidence>
<comment type="function">
    <text evidence="3">Catalyzes the phosphorylation of hydroxymethylpyrimidine phosphate (HMP-P) to HMP-PP, and of HMP to HMP-P.</text>
</comment>
<evidence type="ECO:0000256" key="4">
    <source>
        <dbReference type="ARBA" id="ARBA00004769"/>
    </source>
</evidence>
<dbReference type="EC" id="2.7.4.7" evidence="7"/>
<dbReference type="Proteomes" id="UP000829992">
    <property type="component" value="Chromosome"/>
</dbReference>